<comment type="similarity">
    <text evidence="3">In the N-terminal section; belongs to the glycosyltransferase 51 family.</text>
</comment>
<evidence type="ECO:0000259" key="13">
    <source>
        <dbReference type="Pfam" id="PF00905"/>
    </source>
</evidence>
<dbReference type="InterPro" id="IPR001460">
    <property type="entry name" value="PCN-bd_Tpept"/>
</dbReference>
<evidence type="ECO:0000256" key="2">
    <source>
        <dbReference type="ARBA" id="ARBA00007090"/>
    </source>
</evidence>
<evidence type="ECO:0000313" key="16">
    <source>
        <dbReference type="EMBL" id="MBS2098683.1"/>
    </source>
</evidence>
<dbReference type="Pfam" id="PF00912">
    <property type="entry name" value="Transgly"/>
    <property type="match status" value="1"/>
</dbReference>
<gene>
    <name evidence="16" type="primary">pbpC</name>
    <name evidence="16" type="ORF">KEM10_10370</name>
</gene>
<keyword evidence="12" id="KW-0472">Membrane</keyword>
<dbReference type="Proteomes" id="UP000708576">
    <property type="component" value="Unassembled WGS sequence"/>
</dbReference>
<dbReference type="InterPro" id="IPR050396">
    <property type="entry name" value="Glycosyltr_51/Transpeptidase"/>
</dbReference>
<dbReference type="InterPro" id="IPR036950">
    <property type="entry name" value="PBP_transglycosylase"/>
</dbReference>
<keyword evidence="12" id="KW-1133">Transmembrane helix</keyword>
<dbReference type="InterPro" id="IPR011815">
    <property type="entry name" value="PBP_1c"/>
</dbReference>
<dbReference type="SUPFAM" id="SSF56601">
    <property type="entry name" value="beta-lactamase/transpeptidase-like"/>
    <property type="match status" value="1"/>
</dbReference>
<keyword evidence="8" id="KW-0378">Hydrolase</keyword>
<comment type="catalytic activity">
    <reaction evidence="11">
        <text>[GlcNAc-(1-&gt;4)-Mur2Ac(oyl-L-Ala-gamma-D-Glu-L-Lys-D-Ala-D-Ala)](n)-di-trans,octa-cis-undecaprenyl diphosphate + beta-D-GlcNAc-(1-&gt;4)-Mur2Ac(oyl-L-Ala-gamma-D-Glu-L-Lys-D-Ala-D-Ala)-di-trans,octa-cis-undecaprenyl diphosphate = [GlcNAc-(1-&gt;4)-Mur2Ac(oyl-L-Ala-gamma-D-Glu-L-Lys-D-Ala-D-Ala)](n+1)-di-trans,octa-cis-undecaprenyl diphosphate + di-trans,octa-cis-undecaprenyl diphosphate + H(+)</text>
        <dbReference type="Rhea" id="RHEA:23708"/>
        <dbReference type="Rhea" id="RHEA-COMP:9602"/>
        <dbReference type="Rhea" id="RHEA-COMP:9603"/>
        <dbReference type="ChEBI" id="CHEBI:15378"/>
        <dbReference type="ChEBI" id="CHEBI:58405"/>
        <dbReference type="ChEBI" id="CHEBI:60033"/>
        <dbReference type="ChEBI" id="CHEBI:78435"/>
        <dbReference type="EC" id="2.4.99.28"/>
    </reaction>
</comment>
<dbReference type="Gene3D" id="3.40.710.10">
    <property type="entry name" value="DD-peptidase/beta-lactamase superfamily"/>
    <property type="match status" value="1"/>
</dbReference>
<evidence type="ECO:0000256" key="5">
    <source>
        <dbReference type="ARBA" id="ARBA00022670"/>
    </source>
</evidence>
<keyword evidence="4" id="KW-0121">Carboxypeptidase</keyword>
<dbReference type="RefSeq" id="WP_212215927.1">
    <property type="nucleotide sequence ID" value="NZ_JAGUCO010000006.1"/>
</dbReference>
<evidence type="ECO:0000256" key="12">
    <source>
        <dbReference type="SAM" id="Phobius"/>
    </source>
</evidence>
<evidence type="ECO:0000256" key="10">
    <source>
        <dbReference type="ARBA" id="ARBA00044770"/>
    </source>
</evidence>
<evidence type="ECO:0000256" key="1">
    <source>
        <dbReference type="ARBA" id="ARBA00004752"/>
    </source>
</evidence>
<keyword evidence="5" id="KW-0645">Protease</keyword>
<dbReference type="PANTHER" id="PTHR32282">
    <property type="entry name" value="BINDING PROTEIN TRANSPEPTIDASE, PUTATIVE-RELATED"/>
    <property type="match status" value="1"/>
</dbReference>
<evidence type="ECO:0000259" key="14">
    <source>
        <dbReference type="Pfam" id="PF00912"/>
    </source>
</evidence>
<evidence type="ECO:0000256" key="4">
    <source>
        <dbReference type="ARBA" id="ARBA00022645"/>
    </source>
</evidence>
<protein>
    <recommendedName>
        <fullName evidence="10">peptidoglycan glycosyltransferase</fullName>
        <ecNumber evidence="10">2.4.99.28</ecNumber>
    </recommendedName>
</protein>
<comment type="pathway">
    <text evidence="1">Cell wall biogenesis; peptidoglycan biosynthesis.</text>
</comment>
<evidence type="ECO:0000256" key="8">
    <source>
        <dbReference type="ARBA" id="ARBA00022801"/>
    </source>
</evidence>
<organism evidence="16 17">
    <name type="scientific">Carboxylicivirga linearis</name>
    <dbReference type="NCBI Taxonomy" id="1628157"/>
    <lineage>
        <taxon>Bacteria</taxon>
        <taxon>Pseudomonadati</taxon>
        <taxon>Bacteroidota</taxon>
        <taxon>Bacteroidia</taxon>
        <taxon>Marinilabiliales</taxon>
        <taxon>Marinilabiliaceae</taxon>
        <taxon>Carboxylicivirga</taxon>
    </lineage>
</organism>
<comment type="caution">
    <text evidence="16">The sequence shown here is derived from an EMBL/GenBank/DDBJ whole genome shotgun (WGS) entry which is preliminary data.</text>
</comment>
<keyword evidence="17" id="KW-1185">Reference proteome</keyword>
<keyword evidence="6" id="KW-0328">Glycosyltransferase</keyword>
<keyword evidence="9" id="KW-0511">Multifunctional enzyme</keyword>
<keyword evidence="12" id="KW-0812">Transmembrane</keyword>
<dbReference type="InterPro" id="IPR001264">
    <property type="entry name" value="Glyco_trans_51"/>
</dbReference>
<dbReference type="InterPro" id="IPR012338">
    <property type="entry name" value="Beta-lactam/transpept-like"/>
</dbReference>
<sequence>MKKGESSLKRKGIWILVGLLAISYYWCLPKTLFDTTYSTCINSKDGKLLSAHIANDGQWRFEAADSIPYKFKESILLFEDEYFYYHPGFNPVSMARALFQNIKSGSIKSGGSTLTMQVIRLAFNRNRTLFNKLIETIQATRLELRCSKDEILQMYSVHAPFGGNVVGLEAAAWRYFGRPAHQLSWAESALLAVLPNAPSLIHPGKNRSRLLEKRNRLLTKLLDNNSIDSTDYYLSLAEPLPDKPIALPQLTPHLLHQQMKQHGEGTMQTCINYILQKQSNQIVDKFYRIYRQNEVHNIAAIIVDNQSKQVLSYVGNCNSQSSEYGHDVDIIQASRSTGSILKPFLYAAALDDGILLPKMLVADIPTYYSDFAPKNYTEKFDGAVPAHTALSRSLNVPAVRLLDDYRVERFHTLLKKIGISTINQAPSHYGLSLILGGAEANLYELTSTYASMAGVLNYYTNNNSTYQANAYQSAWIKTNADDLATPTNTLPPLSAGAIYHTFEALTNVQRPENEAGWENFTSGRKVAWKTGTSFGNRDAWAIGVTPEYTIGVWVGNASGEGRPAIIGGSAAAPVMFDLYRLLQPTSWFDIPYDDLQPIEVCKETGFKASINCFNRDTLYVPLVEKDLPVCPYHKIVHLSNDGKYRVNADCYPASQIRNESWMILPPVMAWYFQSKNPGYKKLPPYLPGCKPNDESPLEIIYPKPGAQLVVPKEIDGSIGRIVCKASHQNRSETLFWHLDNEYLGSTRHIHQMEILPQQGNHTLSISDEKGNIIKRHFNIPSL</sequence>
<evidence type="ECO:0000256" key="11">
    <source>
        <dbReference type="ARBA" id="ARBA00049902"/>
    </source>
</evidence>
<evidence type="ECO:0000256" key="9">
    <source>
        <dbReference type="ARBA" id="ARBA00023268"/>
    </source>
</evidence>
<dbReference type="Pfam" id="PF00905">
    <property type="entry name" value="Transpeptidase"/>
    <property type="match status" value="1"/>
</dbReference>
<dbReference type="NCBIfam" id="TIGR02073">
    <property type="entry name" value="PBP_1c"/>
    <property type="match status" value="1"/>
</dbReference>
<feature type="transmembrane region" description="Helical" evidence="12">
    <location>
        <begin position="12"/>
        <end position="33"/>
    </location>
</feature>
<evidence type="ECO:0000259" key="15">
    <source>
        <dbReference type="Pfam" id="PF06832"/>
    </source>
</evidence>
<evidence type="ECO:0000313" key="17">
    <source>
        <dbReference type="Proteomes" id="UP000708576"/>
    </source>
</evidence>
<dbReference type="InterPro" id="IPR009647">
    <property type="entry name" value="PBP_C"/>
</dbReference>
<dbReference type="Pfam" id="PF06832">
    <property type="entry name" value="BiPBP_C"/>
    <property type="match status" value="1"/>
</dbReference>
<dbReference type="EC" id="2.4.99.28" evidence="10"/>
<feature type="domain" description="Penicillin-binding protein transpeptidase" evidence="13">
    <location>
        <begin position="299"/>
        <end position="554"/>
    </location>
</feature>
<keyword evidence="7" id="KW-0808">Transferase</keyword>
<dbReference type="InterPro" id="IPR023346">
    <property type="entry name" value="Lysozyme-like_dom_sf"/>
</dbReference>
<dbReference type="Gene3D" id="1.10.3810.10">
    <property type="entry name" value="Biosynthetic peptidoglycan transglycosylase-like"/>
    <property type="match status" value="1"/>
</dbReference>
<reference evidence="16 17" key="1">
    <citation type="journal article" date="2015" name="Int. J. Syst. Evol. Microbiol.">
        <title>Carboxylicivirga linearis sp. nov., isolated from a sea cucumber culture pond.</title>
        <authorList>
            <person name="Wang F.Q."/>
            <person name="Zhou Y.X."/>
            <person name="Lin X.Z."/>
            <person name="Chen G.J."/>
            <person name="Du Z.J."/>
        </authorList>
    </citation>
    <scope>NUCLEOTIDE SEQUENCE [LARGE SCALE GENOMIC DNA]</scope>
    <source>
        <strain evidence="16 17">FB218</strain>
    </source>
</reference>
<evidence type="ECO:0000256" key="7">
    <source>
        <dbReference type="ARBA" id="ARBA00022679"/>
    </source>
</evidence>
<feature type="domain" description="Penicillin-binding C-terminal" evidence="15">
    <location>
        <begin position="688"/>
        <end position="774"/>
    </location>
</feature>
<name>A0ABS5JV27_9BACT</name>
<proteinExistence type="inferred from homology"/>
<evidence type="ECO:0000256" key="6">
    <source>
        <dbReference type="ARBA" id="ARBA00022676"/>
    </source>
</evidence>
<evidence type="ECO:0000256" key="3">
    <source>
        <dbReference type="ARBA" id="ARBA00007739"/>
    </source>
</evidence>
<feature type="domain" description="Glycosyl transferase family 51" evidence="14">
    <location>
        <begin position="62"/>
        <end position="220"/>
    </location>
</feature>
<dbReference type="SUPFAM" id="SSF53955">
    <property type="entry name" value="Lysozyme-like"/>
    <property type="match status" value="1"/>
</dbReference>
<dbReference type="PANTHER" id="PTHR32282:SF15">
    <property type="entry name" value="PENICILLIN-BINDING PROTEIN 1C"/>
    <property type="match status" value="1"/>
</dbReference>
<comment type="similarity">
    <text evidence="2">In the C-terminal section; belongs to the transpeptidase family.</text>
</comment>
<accession>A0ABS5JV27</accession>
<dbReference type="EMBL" id="JAGUCO010000006">
    <property type="protein sequence ID" value="MBS2098683.1"/>
    <property type="molecule type" value="Genomic_DNA"/>
</dbReference>